<keyword evidence="1" id="KW-0812">Transmembrane</keyword>
<keyword evidence="3" id="KW-1185">Reference proteome</keyword>
<evidence type="ECO:0000313" key="3">
    <source>
        <dbReference type="Proteomes" id="UP000521943"/>
    </source>
</evidence>
<comment type="caution">
    <text evidence="2">The sequence shown here is derived from an EMBL/GenBank/DDBJ whole genome shotgun (WGS) entry which is preliminary data.</text>
</comment>
<evidence type="ECO:0000313" key="2">
    <source>
        <dbReference type="EMBL" id="KAF6749139.1"/>
    </source>
</evidence>
<keyword evidence="1" id="KW-0472">Membrane</keyword>
<feature type="transmembrane region" description="Helical" evidence="1">
    <location>
        <begin position="12"/>
        <end position="29"/>
    </location>
</feature>
<name>A0A8H6HLD3_9AGAR</name>
<gene>
    <name evidence="2" type="ORF">DFP72DRAFT_914727</name>
</gene>
<keyword evidence="1" id="KW-1133">Transmembrane helix</keyword>
<organism evidence="2 3">
    <name type="scientific">Ephemerocybe angulata</name>
    <dbReference type="NCBI Taxonomy" id="980116"/>
    <lineage>
        <taxon>Eukaryota</taxon>
        <taxon>Fungi</taxon>
        <taxon>Dikarya</taxon>
        <taxon>Basidiomycota</taxon>
        <taxon>Agaricomycotina</taxon>
        <taxon>Agaricomycetes</taxon>
        <taxon>Agaricomycetidae</taxon>
        <taxon>Agaricales</taxon>
        <taxon>Agaricineae</taxon>
        <taxon>Psathyrellaceae</taxon>
        <taxon>Ephemerocybe</taxon>
    </lineage>
</organism>
<sequence>MDERPSRHDFKSILSLYISFAFLPLFLSIDRKYCLYRVSFLGFHCFILILLHLVPLSEEFASVYLFVCVLSIFLYLYSYNTSTLASLICIAIRVYVTVSCCSFDVYLLSSFNALEDLYPILNPCPFAIWWGPL</sequence>
<protein>
    <submittedName>
        <fullName evidence="2">Uncharacterized protein</fullName>
    </submittedName>
</protein>
<dbReference type="Proteomes" id="UP000521943">
    <property type="component" value="Unassembled WGS sequence"/>
</dbReference>
<feature type="transmembrane region" description="Helical" evidence="1">
    <location>
        <begin position="61"/>
        <end position="78"/>
    </location>
</feature>
<accession>A0A8H6HLD3</accession>
<feature type="transmembrane region" description="Helical" evidence="1">
    <location>
        <begin position="35"/>
        <end position="54"/>
    </location>
</feature>
<reference evidence="2 3" key="1">
    <citation type="submission" date="2020-07" db="EMBL/GenBank/DDBJ databases">
        <title>Comparative genomics of pyrophilous fungi reveals a link between fire events and developmental genes.</title>
        <authorList>
            <consortium name="DOE Joint Genome Institute"/>
            <person name="Steindorff A.S."/>
            <person name="Carver A."/>
            <person name="Calhoun S."/>
            <person name="Stillman K."/>
            <person name="Liu H."/>
            <person name="Lipzen A."/>
            <person name="Pangilinan J."/>
            <person name="Labutti K."/>
            <person name="Bruns T.D."/>
            <person name="Grigoriev I.V."/>
        </authorList>
    </citation>
    <scope>NUCLEOTIDE SEQUENCE [LARGE SCALE GENOMIC DNA]</scope>
    <source>
        <strain evidence="2 3">CBS 144469</strain>
    </source>
</reference>
<feature type="transmembrane region" description="Helical" evidence="1">
    <location>
        <begin position="84"/>
        <end position="108"/>
    </location>
</feature>
<evidence type="ECO:0000256" key="1">
    <source>
        <dbReference type="SAM" id="Phobius"/>
    </source>
</evidence>
<proteinExistence type="predicted"/>
<dbReference type="AlphaFoldDB" id="A0A8H6HLD3"/>
<dbReference type="EMBL" id="JACGCI010000066">
    <property type="protein sequence ID" value="KAF6749139.1"/>
    <property type="molecule type" value="Genomic_DNA"/>
</dbReference>